<dbReference type="GO" id="GO:0008374">
    <property type="term" value="F:O-acyltransferase activity"/>
    <property type="evidence" value="ECO:0007669"/>
    <property type="project" value="TreeGrafter"/>
</dbReference>
<comment type="similarity">
    <text evidence="1">Belongs to the transferase hexapeptide repeat family.</text>
</comment>
<gene>
    <name evidence="5" type="ORF">HELGO_WM24855</name>
</gene>
<evidence type="ECO:0000256" key="2">
    <source>
        <dbReference type="ARBA" id="ARBA00022679"/>
    </source>
</evidence>
<evidence type="ECO:0000256" key="1">
    <source>
        <dbReference type="ARBA" id="ARBA00007274"/>
    </source>
</evidence>
<dbReference type="PANTHER" id="PTHR23416:SF23">
    <property type="entry name" value="ACETYLTRANSFERASE C18B11.09C-RELATED"/>
    <property type="match status" value="1"/>
</dbReference>
<keyword evidence="3" id="KW-0677">Repeat</keyword>
<dbReference type="PROSITE" id="PS00101">
    <property type="entry name" value="HEXAPEP_TRANSFERASES"/>
    <property type="match status" value="1"/>
</dbReference>
<reference evidence="5" key="1">
    <citation type="submission" date="2020-01" db="EMBL/GenBank/DDBJ databases">
        <authorList>
            <person name="Meier V. D."/>
            <person name="Meier V D."/>
        </authorList>
    </citation>
    <scope>NUCLEOTIDE SEQUENCE</scope>
    <source>
        <strain evidence="5">HLG_WM_MAG_01</strain>
    </source>
</reference>
<dbReference type="CDD" id="cd04647">
    <property type="entry name" value="LbH_MAT_like"/>
    <property type="match status" value="1"/>
</dbReference>
<keyword evidence="2" id="KW-0808">Transferase</keyword>
<name>A0A6S6TZI8_9BACT</name>
<protein>
    <recommendedName>
        <fullName evidence="6">Acetyltransferase</fullName>
    </recommendedName>
</protein>
<dbReference type="Gene3D" id="2.160.10.10">
    <property type="entry name" value="Hexapeptide repeat proteins"/>
    <property type="match status" value="1"/>
</dbReference>
<dbReference type="InterPro" id="IPR011004">
    <property type="entry name" value="Trimer_LpxA-like_sf"/>
</dbReference>
<accession>A0A6S6TZI8</accession>
<evidence type="ECO:0008006" key="6">
    <source>
        <dbReference type="Google" id="ProtNLM"/>
    </source>
</evidence>
<evidence type="ECO:0000313" key="5">
    <source>
        <dbReference type="EMBL" id="CAA6826062.1"/>
    </source>
</evidence>
<dbReference type="AlphaFoldDB" id="A0A6S6TZI8"/>
<sequence>MNDNNLHVKIDSKKILQEHIAKIAFPFFKLYEKFYGFTYRIFRLQGIFYGINRARFRAKVGHLGEFSDISSNVVIKSPKNLIVGRRSSISPNSFVDAGGGIVIGDYVLISHMVSINSMSHPTTPPYHGVVKAKTIINDHAWIGANSIIKEGIEIGEGAIVAAGAVVTHSVPPWTIVAGVPAKHIREIPHYNKSKIDE</sequence>
<dbReference type="PANTHER" id="PTHR23416">
    <property type="entry name" value="SIALIC ACID SYNTHASE-RELATED"/>
    <property type="match status" value="1"/>
</dbReference>
<dbReference type="GO" id="GO:0005829">
    <property type="term" value="C:cytosol"/>
    <property type="evidence" value="ECO:0007669"/>
    <property type="project" value="TreeGrafter"/>
</dbReference>
<evidence type="ECO:0000256" key="3">
    <source>
        <dbReference type="ARBA" id="ARBA00022737"/>
    </source>
</evidence>
<dbReference type="Pfam" id="PF14602">
    <property type="entry name" value="Hexapep_2"/>
    <property type="match status" value="1"/>
</dbReference>
<dbReference type="InterPro" id="IPR001451">
    <property type="entry name" value="Hexapep"/>
</dbReference>
<dbReference type="SUPFAM" id="SSF51161">
    <property type="entry name" value="Trimeric LpxA-like enzymes"/>
    <property type="match status" value="1"/>
</dbReference>
<dbReference type="InterPro" id="IPR018357">
    <property type="entry name" value="Hexapep_transf_CS"/>
</dbReference>
<organism evidence="5">
    <name type="scientific">uncultured Sulfurovum sp</name>
    <dbReference type="NCBI Taxonomy" id="269237"/>
    <lineage>
        <taxon>Bacteria</taxon>
        <taxon>Pseudomonadati</taxon>
        <taxon>Campylobacterota</taxon>
        <taxon>Epsilonproteobacteria</taxon>
        <taxon>Campylobacterales</taxon>
        <taxon>Sulfurovaceae</taxon>
        <taxon>Sulfurovum</taxon>
        <taxon>environmental samples</taxon>
    </lineage>
</organism>
<keyword evidence="4" id="KW-0012">Acyltransferase</keyword>
<dbReference type="EMBL" id="CACVAS010000142">
    <property type="protein sequence ID" value="CAA6826062.1"/>
    <property type="molecule type" value="Genomic_DNA"/>
</dbReference>
<proteinExistence type="inferred from homology"/>
<dbReference type="InterPro" id="IPR051159">
    <property type="entry name" value="Hexapeptide_acetyltransf"/>
</dbReference>
<evidence type="ECO:0000256" key="4">
    <source>
        <dbReference type="ARBA" id="ARBA00023315"/>
    </source>
</evidence>